<dbReference type="SUPFAM" id="SSF101386">
    <property type="entry name" value="all-alpha NTP pyrophosphatases"/>
    <property type="match status" value="2"/>
</dbReference>
<dbReference type="InterPro" id="IPR014777">
    <property type="entry name" value="4pyrrole_Mease_sub1"/>
</dbReference>
<dbReference type="InterPro" id="IPR000878">
    <property type="entry name" value="4pyrrol_Mease"/>
</dbReference>
<dbReference type="PANTHER" id="PTHR30522:SF0">
    <property type="entry name" value="NUCLEOSIDE TRIPHOSPHATE PYROPHOSPHOHYDROLASE"/>
    <property type="match status" value="1"/>
</dbReference>
<feature type="domain" description="Tetrapyrrole methylase" evidence="1">
    <location>
        <begin position="7"/>
        <end position="207"/>
    </location>
</feature>
<dbReference type="GO" id="GO:0046061">
    <property type="term" value="P:dATP catabolic process"/>
    <property type="evidence" value="ECO:0007669"/>
    <property type="project" value="TreeGrafter"/>
</dbReference>
<dbReference type="Proteomes" id="UP000282892">
    <property type="component" value="Chromosome"/>
</dbReference>
<dbReference type="Gene3D" id="1.10.287.1080">
    <property type="entry name" value="MazG-like"/>
    <property type="match status" value="2"/>
</dbReference>
<dbReference type="NCBIfam" id="TIGR00444">
    <property type="entry name" value="mazG"/>
    <property type="match status" value="1"/>
</dbReference>
<feature type="domain" description="NTP pyrophosphohydrolase MazG-like" evidence="2">
    <location>
        <begin position="255"/>
        <end position="328"/>
    </location>
</feature>
<dbReference type="GO" id="GO:0006203">
    <property type="term" value="P:dGTP catabolic process"/>
    <property type="evidence" value="ECO:0007669"/>
    <property type="project" value="TreeGrafter"/>
</dbReference>
<organism evidence="3 4">
    <name type="scientific">Neobacillus mesonae</name>
    <dbReference type="NCBI Taxonomy" id="1193713"/>
    <lineage>
        <taxon>Bacteria</taxon>
        <taxon>Bacillati</taxon>
        <taxon>Bacillota</taxon>
        <taxon>Bacilli</taxon>
        <taxon>Bacillales</taxon>
        <taxon>Bacillaceae</taxon>
        <taxon>Neobacillus</taxon>
    </lineage>
</organism>
<dbReference type="GO" id="GO:0046047">
    <property type="term" value="P:TTP catabolic process"/>
    <property type="evidence" value="ECO:0007669"/>
    <property type="project" value="TreeGrafter"/>
</dbReference>
<accession>A0A3Q9QSV2</accession>
<dbReference type="CDD" id="cd11529">
    <property type="entry name" value="NTP-PPase_MazG_Cterm"/>
    <property type="match status" value="1"/>
</dbReference>
<proteinExistence type="predicted"/>
<protein>
    <submittedName>
        <fullName evidence="3">Nucleoside triphosphate pyrophosphohydrolase</fullName>
    </submittedName>
</protein>
<dbReference type="FunFam" id="3.40.1010.10:FF:000008">
    <property type="entry name" value="Similar to nucleoside triphosphate pyrophosphohydrolase, MazG"/>
    <property type="match status" value="1"/>
</dbReference>
<evidence type="ECO:0000259" key="1">
    <source>
        <dbReference type="Pfam" id="PF00590"/>
    </source>
</evidence>
<dbReference type="GO" id="GO:0047429">
    <property type="term" value="F:nucleoside triphosphate diphosphatase activity"/>
    <property type="evidence" value="ECO:0007669"/>
    <property type="project" value="InterPro"/>
</dbReference>
<evidence type="ECO:0000313" key="4">
    <source>
        <dbReference type="Proteomes" id="UP000282892"/>
    </source>
</evidence>
<dbReference type="GO" id="GO:0046081">
    <property type="term" value="P:dUTP catabolic process"/>
    <property type="evidence" value="ECO:0007669"/>
    <property type="project" value="TreeGrafter"/>
</dbReference>
<dbReference type="Gene3D" id="3.40.1010.10">
    <property type="entry name" value="Cobalt-precorrin-4 Transmethylase, Domain 1"/>
    <property type="match status" value="1"/>
</dbReference>
<reference evidence="3 4" key="1">
    <citation type="submission" date="2017-07" db="EMBL/GenBank/DDBJ databases">
        <title>The complete genome sequence of Bacillus mesonae strain H20-5, an efficient strain improving plant abiotic stress resistance.</title>
        <authorList>
            <person name="Kim S.Y."/>
            <person name="Song H."/>
            <person name="Sang M.K."/>
            <person name="Weon H.-Y."/>
            <person name="Song J."/>
        </authorList>
    </citation>
    <scope>NUCLEOTIDE SEQUENCE [LARGE SCALE GENOMIC DNA]</scope>
    <source>
        <strain evidence="3 4">H20-5</strain>
    </source>
</reference>
<dbReference type="GO" id="GO:0046076">
    <property type="term" value="P:dTTP catabolic process"/>
    <property type="evidence" value="ECO:0007669"/>
    <property type="project" value="TreeGrafter"/>
</dbReference>
<dbReference type="Pfam" id="PF03819">
    <property type="entry name" value="MazG"/>
    <property type="match status" value="1"/>
</dbReference>
<keyword evidence="3" id="KW-0378">Hydrolase</keyword>
<dbReference type="PANTHER" id="PTHR30522">
    <property type="entry name" value="NUCLEOSIDE TRIPHOSPHATE PYROPHOSPHOHYDROLASE"/>
    <property type="match status" value="1"/>
</dbReference>
<dbReference type="InterPro" id="IPR035996">
    <property type="entry name" value="4pyrrol_Methylase_sf"/>
</dbReference>
<dbReference type="CDD" id="cd11723">
    <property type="entry name" value="YabN_N_like"/>
    <property type="match status" value="1"/>
</dbReference>
<dbReference type="InterPro" id="IPR048011">
    <property type="entry name" value="NTP-PPase_MazG-like_C"/>
</dbReference>
<dbReference type="GO" id="GO:0046052">
    <property type="term" value="P:UTP catabolic process"/>
    <property type="evidence" value="ECO:0007669"/>
    <property type="project" value="TreeGrafter"/>
</dbReference>
<gene>
    <name evidence="3" type="ORF">CHR53_00340</name>
</gene>
<dbReference type="CDD" id="cd11528">
    <property type="entry name" value="NTP-PPase_MazG_Nterm"/>
    <property type="match status" value="1"/>
</dbReference>
<evidence type="ECO:0000313" key="3">
    <source>
        <dbReference type="EMBL" id="AZU59858.1"/>
    </source>
</evidence>
<dbReference type="NCBIfam" id="NF007113">
    <property type="entry name" value="PRK09562.1"/>
    <property type="match status" value="1"/>
</dbReference>
<dbReference type="InterPro" id="IPR024180">
    <property type="entry name" value="Tetrapyrrole_Mease/MazG_pred"/>
</dbReference>
<dbReference type="InterPro" id="IPR048015">
    <property type="entry name" value="NTP-PPase_MazG-like_N"/>
</dbReference>
<name>A0A3Q9QSV2_9BACI</name>
<dbReference type="STRING" id="1193713.GCA_001636315_02616"/>
<evidence type="ECO:0000259" key="2">
    <source>
        <dbReference type="Pfam" id="PF03819"/>
    </source>
</evidence>
<dbReference type="InterPro" id="IPR011551">
    <property type="entry name" value="NTP_PyrPHydrolase_MazG"/>
</dbReference>
<dbReference type="RefSeq" id="WP_127484356.1">
    <property type="nucleotide sequence ID" value="NZ_CP022572.1"/>
</dbReference>
<dbReference type="GO" id="GO:0006950">
    <property type="term" value="P:response to stress"/>
    <property type="evidence" value="ECO:0007669"/>
    <property type="project" value="UniProtKB-ARBA"/>
</dbReference>
<dbReference type="PIRSF" id="PIRSF002845">
    <property type="entry name" value="Ttrprl_mtas_MazG"/>
    <property type="match status" value="1"/>
</dbReference>
<dbReference type="KEGG" id="nmk:CHR53_00340"/>
<dbReference type="SUPFAM" id="SSF53790">
    <property type="entry name" value="Tetrapyrrole methylase"/>
    <property type="match status" value="1"/>
</dbReference>
<dbReference type="EMBL" id="CP022572">
    <property type="protein sequence ID" value="AZU59858.1"/>
    <property type="molecule type" value="Genomic_DNA"/>
</dbReference>
<dbReference type="OrthoDB" id="9808939at2"/>
<dbReference type="FunFam" id="1.10.287.1080:FF:000003">
    <property type="entry name" value="Nucleoside triphosphate pyrophosphohydrolase"/>
    <property type="match status" value="1"/>
</dbReference>
<dbReference type="InterPro" id="IPR035013">
    <property type="entry name" value="YabN_N"/>
</dbReference>
<dbReference type="FunFam" id="1.10.287.1080:FF:000001">
    <property type="entry name" value="Nucleoside triphosphate pyrophosphohydrolase"/>
    <property type="match status" value="1"/>
</dbReference>
<sequence length="489" mass="55426">MVKTIEIIGLGAGDINQLPLGIYRKIVSAGHLYLRTKEHPVVPELEKEGMSYTSFDAIYEKYERFEEVYQEITRVLLQKAETEEVIYAVPGHPLVAEQTVQLLLAEGLKRGIEIVIGGGQSFIDALFASLKIDPIEGFQLLDATSLDSQQLQMDQHIIISQVYDQFTASNVKLTLMEKLPDDYEVVIVTAAGSRDEVLTQVPLYELDRNMSINNLTSVYVPPVTEDQILWKNFTKLREIIADLRGLEGCPWDKEQTHESLKKYLIEETYEVIEAINEGDIDHLIEELGDVLLQVMLHAQIGTDEGYFTIDDVIEGLSAKMVRRHPHVFGTASASNAEEVVANWQQIKEQEKGEGKPESLLAGISTALPNLLRAAELQKKAAKVGFDWEEITPALEKVKEELEEFTAELDGTADSFIRAKKEFGDLLFAFVNVARFLKINPEEALFETNEKFIRRFSYIESRVKESGRAFEEYTLEELDRYWDEAKVKGL</sequence>
<dbReference type="InterPro" id="IPR004518">
    <property type="entry name" value="MazG-like_dom"/>
</dbReference>
<dbReference type="AlphaFoldDB" id="A0A3Q9QSV2"/>
<dbReference type="GO" id="GO:0008168">
    <property type="term" value="F:methyltransferase activity"/>
    <property type="evidence" value="ECO:0007669"/>
    <property type="project" value="InterPro"/>
</dbReference>
<keyword evidence="4" id="KW-1185">Reference proteome</keyword>
<dbReference type="Pfam" id="PF00590">
    <property type="entry name" value="TP_methylase"/>
    <property type="match status" value="1"/>
</dbReference>